<dbReference type="AlphaFoldDB" id="A0A372JSB6"/>
<dbReference type="GO" id="GO:0016810">
    <property type="term" value="F:hydrolase activity, acting on carbon-nitrogen (but not peptide) bonds"/>
    <property type="evidence" value="ECO:0007669"/>
    <property type="project" value="InterPro"/>
</dbReference>
<evidence type="ECO:0000256" key="1">
    <source>
        <dbReference type="ARBA" id="ARBA00022723"/>
    </source>
</evidence>
<dbReference type="Gene3D" id="3.20.20.370">
    <property type="entry name" value="Glycoside hydrolase/deacetylase"/>
    <property type="match status" value="1"/>
</dbReference>
<keyword evidence="7" id="KW-1185">Reference proteome</keyword>
<feature type="chain" id="PRO_5038776674" evidence="4">
    <location>
        <begin position="21"/>
        <end position="498"/>
    </location>
</feature>
<dbReference type="Proteomes" id="UP000261811">
    <property type="component" value="Unassembled WGS sequence"/>
</dbReference>
<dbReference type="SUPFAM" id="SSF88713">
    <property type="entry name" value="Glycoside hydrolase/deacetylase"/>
    <property type="match status" value="1"/>
</dbReference>
<keyword evidence="2" id="KW-0378">Hydrolase</keyword>
<dbReference type="PROSITE" id="PS51677">
    <property type="entry name" value="NODB"/>
    <property type="match status" value="1"/>
</dbReference>
<reference evidence="6 7" key="1">
    <citation type="submission" date="2018-08" db="EMBL/GenBank/DDBJ databases">
        <title>Actinomadura jelena sp. nov., a novel Actinomycete isolated from soil in Chad.</title>
        <authorList>
            <person name="Shi L."/>
        </authorList>
    </citation>
    <scope>NUCLEOTIDE SEQUENCE [LARGE SCALE GENOMIC DNA]</scope>
    <source>
        <strain evidence="6 7">NEAU-G17</strain>
    </source>
</reference>
<dbReference type="InterPro" id="IPR011330">
    <property type="entry name" value="Glyco_hydro/deAcase_b/a-brl"/>
</dbReference>
<feature type="signal peptide" evidence="4">
    <location>
        <begin position="1"/>
        <end position="20"/>
    </location>
</feature>
<feature type="compositionally biased region" description="Low complexity" evidence="3">
    <location>
        <begin position="249"/>
        <end position="277"/>
    </location>
</feature>
<dbReference type="InterPro" id="IPR050248">
    <property type="entry name" value="Polysacc_deacetylase_ArnD"/>
</dbReference>
<evidence type="ECO:0000313" key="7">
    <source>
        <dbReference type="Proteomes" id="UP000261811"/>
    </source>
</evidence>
<dbReference type="GO" id="GO:0046872">
    <property type="term" value="F:metal ion binding"/>
    <property type="evidence" value="ECO:0007669"/>
    <property type="project" value="UniProtKB-KW"/>
</dbReference>
<evidence type="ECO:0000256" key="4">
    <source>
        <dbReference type="SAM" id="SignalP"/>
    </source>
</evidence>
<comment type="caution">
    <text evidence="6">The sequence shown here is derived from an EMBL/GenBank/DDBJ whole genome shotgun (WGS) entry which is preliminary data.</text>
</comment>
<dbReference type="InterPro" id="IPR002509">
    <property type="entry name" value="NODB_dom"/>
</dbReference>
<dbReference type="EMBL" id="QURH01000085">
    <property type="protein sequence ID" value="RFU42907.1"/>
    <property type="molecule type" value="Genomic_DNA"/>
</dbReference>
<feature type="region of interest" description="Disordered" evidence="3">
    <location>
        <begin position="249"/>
        <end position="293"/>
    </location>
</feature>
<dbReference type="PANTHER" id="PTHR10587">
    <property type="entry name" value="GLYCOSYL TRANSFERASE-RELATED"/>
    <property type="match status" value="1"/>
</dbReference>
<proteinExistence type="predicted"/>
<dbReference type="GO" id="GO:0016020">
    <property type="term" value="C:membrane"/>
    <property type="evidence" value="ECO:0007669"/>
    <property type="project" value="TreeGrafter"/>
</dbReference>
<dbReference type="GO" id="GO:0005975">
    <property type="term" value="P:carbohydrate metabolic process"/>
    <property type="evidence" value="ECO:0007669"/>
    <property type="project" value="InterPro"/>
</dbReference>
<keyword evidence="1" id="KW-0479">Metal-binding</keyword>
<accession>A0A372JSB6</accession>
<protein>
    <submittedName>
        <fullName evidence="6">Polysaccharide deacetylase family protein</fullName>
    </submittedName>
</protein>
<sequence length="498" mass="51433">MRRGAAAVLAAGLLLGAAAAGCGTSGAGTRQAASDPTLPNAVDPATVAGLETVTRTESDARRRLFTAYPVVPGAGPLTARLARAVADLTEPYERETGTDRGPPGALVPELNLQWTLTAASANVVGVRLASWKSQGAGAGETRRTYWYDGRAGRAVGSSALVRGEYGLGRLADRVRARIGAKADPRRVTADAATFASMAFNEDGDLVVEFSDHSVAPDAPGRVAVALSASEFEPLLSDLGRRARAASLAARPGLALGPETTGPETTGPETTGPETTGPDATGGRLPGEGARTPSGRVDCAVARCVALTFDDGPGPDTPRLLDELARADVRATFFVVGSSASARPEVLRRAVREGHEIGDHTRDHRDLTRLTPIQVHTELQQTQDAVRKITGRAPALLRPPYGASNGVVADVARSLGLVQSPGTVDTLDWRDRDASAVAARAVAGARPGAVIVMRDVFGPTVDAVPRIAARLKAEGYTLVTVSELLAAGRPGAGDRAAGR</sequence>
<dbReference type="PROSITE" id="PS51257">
    <property type="entry name" value="PROKAR_LIPOPROTEIN"/>
    <property type="match status" value="1"/>
</dbReference>
<evidence type="ECO:0000259" key="5">
    <source>
        <dbReference type="PROSITE" id="PS51677"/>
    </source>
</evidence>
<feature type="domain" description="NodB homology" evidence="5">
    <location>
        <begin position="302"/>
        <end position="478"/>
    </location>
</feature>
<organism evidence="6 7">
    <name type="scientific">Actinomadura logoneensis</name>
    <dbReference type="NCBI Taxonomy" id="2293572"/>
    <lineage>
        <taxon>Bacteria</taxon>
        <taxon>Bacillati</taxon>
        <taxon>Actinomycetota</taxon>
        <taxon>Actinomycetes</taxon>
        <taxon>Streptosporangiales</taxon>
        <taxon>Thermomonosporaceae</taxon>
        <taxon>Actinomadura</taxon>
    </lineage>
</organism>
<keyword evidence="4" id="KW-0732">Signal</keyword>
<dbReference type="PANTHER" id="PTHR10587:SF133">
    <property type="entry name" value="CHITIN DEACETYLASE 1-RELATED"/>
    <property type="match status" value="1"/>
</dbReference>
<dbReference type="Pfam" id="PF01522">
    <property type="entry name" value="Polysacc_deac_1"/>
    <property type="match status" value="1"/>
</dbReference>
<name>A0A372JSB6_9ACTN</name>
<evidence type="ECO:0000313" key="6">
    <source>
        <dbReference type="EMBL" id="RFU42907.1"/>
    </source>
</evidence>
<gene>
    <name evidence="6" type="ORF">DZF91_04115</name>
</gene>
<evidence type="ECO:0000256" key="2">
    <source>
        <dbReference type="ARBA" id="ARBA00022801"/>
    </source>
</evidence>
<evidence type="ECO:0000256" key="3">
    <source>
        <dbReference type="SAM" id="MobiDB-lite"/>
    </source>
</evidence>